<comment type="subcellular location">
    <subcellularLocation>
        <location evidence="1">Cell inner membrane</location>
    </subcellularLocation>
</comment>
<dbReference type="SUPFAM" id="SSF50156">
    <property type="entry name" value="PDZ domain-like"/>
    <property type="match status" value="1"/>
</dbReference>
<dbReference type="AlphaFoldDB" id="Q31J28"/>
<evidence type="ECO:0000256" key="7">
    <source>
        <dbReference type="ARBA" id="ARBA00022989"/>
    </source>
</evidence>
<keyword evidence="2" id="KW-0813">Transport</keyword>
<dbReference type="HOGENOM" id="CLU_1073388_0_0_6"/>
<keyword evidence="8" id="KW-0472">Membrane</keyword>
<reference evidence="10" key="1">
    <citation type="submission" date="2006-07" db="EMBL/GenBank/DDBJ databases">
        <title>Complete sequence of Thiomicrospira crunogena XCL-2.</title>
        <authorList>
            <consortium name="US DOE Joint Genome Institute"/>
            <person name="Copeland A."/>
            <person name="Lucas S."/>
            <person name="Lapidus A."/>
            <person name="Barry K."/>
            <person name="Detter J.C."/>
            <person name="Glavina del Rio T."/>
            <person name="Hammon N."/>
            <person name="Israni S."/>
            <person name="Dalin E."/>
            <person name="Tice H."/>
            <person name="Pitluck S."/>
            <person name="Chain P."/>
            <person name="Malfatti S."/>
            <person name="Shin M."/>
            <person name="Vergez L."/>
            <person name="Schmutz J."/>
            <person name="Larimer F."/>
            <person name="Land M."/>
            <person name="Hauser L."/>
            <person name="Kyrpides N."/>
            <person name="Lykidis A."/>
            <person name="Scott K.M."/>
            <person name="Sievert S."/>
            <person name="Kerfeld C."/>
            <person name="Freyermuth S."/>
            <person name="Dobrinski K."/>
            <person name="Boller A."/>
            <person name="Fitzpatrick K."/>
            <person name="Thoma P."/>
            <person name="Moore J."/>
            <person name="Richardson P."/>
        </authorList>
    </citation>
    <scope>NUCLEOTIDE SEQUENCE</scope>
    <source>
        <strain evidence="10">XCL-2</strain>
    </source>
</reference>
<evidence type="ECO:0000256" key="5">
    <source>
        <dbReference type="ARBA" id="ARBA00022692"/>
    </source>
</evidence>
<feature type="domain" description="Type II secretion system protein GspC N-terminal" evidence="9">
    <location>
        <begin position="49"/>
        <end position="132"/>
    </location>
</feature>
<dbReference type="eggNOG" id="COG3031">
    <property type="taxonomic scope" value="Bacteria"/>
</dbReference>
<evidence type="ECO:0000256" key="6">
    <source>
        <dbReference type="ARBA" id="ARBA00022927"/>
    </source>
</evidence>
<keyword evidence="6" id="KW-0653">Protein transport</keyword>
<evidence type="ECO:0000256" key="8">
    <source>
        <dbReference type="ARBA" id="ARBA00023136"/>
    </source>
</evidence>
<sequence>MLLIGITLCAWILGGLVAFNFNVITTPTIPSLTVQKPVKSVVGAPSYLMGREVSDSALSTSPSTENMPLTRLNLKLIGLVDLGTKGVALIQSSQTTYVVSRGEEFLNDLILQDIGDRYVILNNRGQLEKLLLVDNTKDMVSTSIQKLNSGTVSTTQKKQLKKIGAQLKQSPLILSQLLSFKIIERNGQWEGVKVWPKADKALFKTLGFREGDVVTHINGKSIKEIAQNQTIWKNLMTLSQFELIVKRNNDTKTLQVNLD</sequence>
<accession>Q31J28</accession>
<dbReference type="KEGG" id="tcx:Tcr_0249"/>
<keyword evidence="4" id="KW-0997">Cell inner membrane</keyword>
<dbReference type="GO" id="GO:0005886">
    <property type="term" value="C:plasma membrane"/>
    <property type="evidence" value="ECO:0007669"/>
    <property type="project" value="UniProtKB-SubCell"/>
</dbReference>
<protein>
    <submittedName>
        <fullName evidence="10">Type II secretion pathway protein C</fullName>
    </submittedName>
</protein>
<proteinExistence type="predicted"/>
<evidence type="ECO:0000313" key="10">
    <source>
        <dbReference type="EMBL" id="ABB40845.1"/>
    </source>
</evidence>
<evidence type="ECO:0000256" key="2">
    <source>
        <dbReference type="ARBA" id="ARBA00022448"/>
    </source>
</evidence>
<dbReference type="InterPro" id="IPR036034">
    <property type="entry name" value="PDZ_sf"/>
</dbReference>
<keyword evidence="7" id="KW-1133">Transmembrane helix</keyword>
<dbReference type="Gene3D" id="2.30.30.830">
    <property type="match status" value="1"/>
</dbReference>
<evidence type="ECO:0000256" key="1">
    <source>
        <dbReference type="ARBA" id="ARBA00004533"/>
    </source>
</evidence>
<keyword evidence="5" id="KW-0812">Transmembrane</keyword>
<dbReference type="InterPro" id="IPR024961">
    <property type="entry name" value="T2SS_GspC_N"/>
</dbReference>
<evidence type="ECO:0000256" key="3">
    <source>
        <dbReference type="ARBA" id="ARBA00022475"/>
    </source>
</evidence>
<dbReference type="STRING" id="317025.Tcr_0249"/>
<gene>
    <name evidence="10" type="ordered locus">Tcr_0249</name>
</gene>
<evidence type="ECO:0000259" key="9">
    <source>
        <dbReference type="Pfam" id="PF11356"/>
    </source>
</evidence>
<dbReference type="Pfam" id="PF11356">
    <property type="entry name" value="T2SSC"/>
    <property type="match status" value="1"/>
</dbReference>
<dbReference type="EMBL" id="CP000109">
    <property type="protein sequence ID" value="ABB40845.1"/>
    <property type="molecule type" value="Genomic_DNA"/>
</dbReference>
<name>Q31J28_HYDCU</name>
<dbReference type="Gene3D" id="2.30.42.10">
    <property type="match status" value="1"/>
</dbReference>
<keyword evidence="3" id="KW-1003">Cell membrane</keyword>
<dbReference type="GO" id="GO:0015031">
    <property type="term" value="P:protein transport"/>
    <property type="evidence" value="ECO:0007669"/>
    <property type="project" value="UniProtKB-KW"/>
</dbReference>
<organism evidence="10">
    <name type="scientific">Hydrogenovibrio crunogenus (strain DSM 25203 / XCL-2)</name>
    <name type="common">Thiomicrospira crunogena</name>
    <dbReference type="NCBI Taxonomy" id="317025"/>
    <lineage>
        <taxon>Bacteria</taxon>
        <taxon>Pseudomonadati</taxon>
        <taxon>Pseudomonadota</taxon>
        <taxon>Gammaproteobacteria</taxon>
        <taxon>Thiotrichales</taxon>
        <taxon>Piscirickettsiaceae</taxon>
        <taxon>Hydrogenovibrio</taxon>
    </lineage>
</organism>
<evidence type="ECO:0000256" key="4">
    <source>
        <dbReference type="ARBA" id="ARBA00022519"/>
    </source>
</evidence>